<evidence type="ECO:0000313" key="2">
    <source>
        <dbReference type="EMBL" id="GAA0540891.1"/>
    </source>
</evidence>
<feature type="compositionally biased region" description="Polar residues" evidence="1">
    <location>
        <begin position="13"/>
        <end position="31"/>
    </location>
</feature>
<sequence>MCEGSRSHDNKRGGQNTKDTEQCQPDLSGNGNCEPRIATELLCRRWWKIPQDGAIDCCLNSKLEYEESHKEESTSTGYCPSKTVTNRMAELEGHTARIRQHNQIKFPKPIERDCCAGKVDF</sequence>
<accession>A0AAV3SSK5</accession>
<proteinExistence type="predicted"/>
<dbReference type="EMBL" id="BAAADQ010000006">
    <property type="protein sequence ID" value="GAA0540891.1"/>
    <property type="molecule type" value="Genomic_DNA"/>
</dbReference>
<feature type="region of interest" description="Disordered" evidence="1">
    <location>
        <begin position="1"/>
        <end position="31"/>
    </location>
</feature>
<organism evidence="2 3">
    <name type="scientific">Halorubrum ejinorense</name>
    <dbReference type="NCBI Taxonomy" id="425309"/>
    <lineage>
        <taxon>Archaea</taxon>
        <taxon>Methanobacteriati</taxon>
        <taxon>Methanobacteriota</taxon>
        <taxon>Stenosarchaea group</taxon>
        <taxon>Halobacteria</taxon>
        <taxon>Halobacteriales</taxon>
        <taxon>Haloferacaceae</taxon>
        <taxon>Halorubrum</taxon>
    </lineage>
</organism>
<protein>
    <submittedName>
        <fullName evidence="2">Uncharacterized protein</fullName>
    </submittedName>
</protein>
<comment type="caution">
    <text evidence="2">The sequence shown here is derived from an EMBL/GenBank/DDBJ whole genome shotgun (WGS) entry which is preliminary data.</text>
</comment>
<feature type="compositionally biased region" description="Basic and acidic residues" evidence="1">
    <location>
        <begin position="1"/>
        <end position="12"/>
    </location>
</feature>
<evidence type="ECO:0000313" key="3">
    <source>
        <dbReference type="Proteomes" id="UP001501425"/>
    </source>
</evidence>
<name>A0AAV3SSK5_9EURY</name>
<reference evidence="2" key="1">
    <citation type="journal article" date="2014" name="Int. J. Syst. Evol. Microbiol.">
        <title>Complete genome sequence of Corynebacterium casei LMG S-19264T (=DSM 44701T), isolated from a smear-ripened cheese.</title>
        <authorList>
            <consortium name="US DOE Joint Genome Institute (JGI-PGF)"/>
            <person name="Walter F."/>
            <person name="Albersmeier A."/>
            <person name="Kalinowski J."/>
            <person name="Ruckert C."/>
        </authorList>
    </citation>
    <scope>NUCLEOTIDE SEQUENCE</scope>
    <source>
        <strain evidence="2">JCM 14265</strain>
    </source>
</reference>
<dbReference type="AlphaFoldDB" id="A0AAV3SSK5"/>
<gene>
    <name evidence="2" type="ORF">GCM10008994_14980</name>
</gene>
<reference evidence="2" key="2">
    <citation type="submission" date="2023-12" db="EMBL/GenBank/DDBJ databases">
        <authorList>
            <person name="Sun Q."/>
            <person name="Inoue M."/>
        </authorList>
    </citation>
    <scope>NUCLEOTIDE SEQUENCE</scope>
    <source>
        <strain evidence="2">JCM 14265</strain>
    </source>
</reference>
<dbReference type="Proteomes" id="UP001501425">
    <property type="component" value="Unassembled WGS sequence"/>
</dbReference>
<evidence type="ECO:0000256" key="1">
    <source>
        <dbReference type="SAM" id="MobiDB-lite"/>
    </source>
</evidence>